<accession>X1HPE4</accession>
<gene>
    <name evidence="2" type="ORF">S03H2_43635</name>
</gene>
<dbReference type="AlphaFoldDB" id="X1HPE4"/>
<comment type="caution">
    <text evidence="2">The sequence shown here is derived from an EMBL/GenBank/DDBJ whole genome shotgun (WGS) entry which is preliminary data.</text>
</comment>
<dbReference type="EMBL" id="BARU01027240">
    <property type="protein sequence ID" value="GAH71991.1"/>
    <property type="molecule type" value="Genomic_DNA"/>
</dbReference>
<evidence type="ECO:0000313" key="2">
    <source>
        <dbReference type="EMBL" id="GAH71991.1"/>
    </source>
</evidence>
<protein>
    <recommendedName>
        <fullName evidence="1">DZANK-type domain-containing protein</fullName>
    </recommendedName>
</protein>
<proteinExistence type="predicted"/>
<sequence length="195" mass="21612">MSASDFHFSLKGNVDSIHTTRNKRKDFYIVVQNLTDNYIPQVKVKLSGPPEVKLLVKVENYGGLPKRNSKERIFKVLSKENGVFTLTAALTTKSGHNIELPITFQVGVVKEGTKPISLVSKPEAEKTISKVNCPFCSEKIDEDAKFCPHCGSNLTDVKEEAGENQDDKTTKQCNNCGRDLSKEAKFCAKCGQKVD</sequence>
<reference evidence="2" key="1">
    <citation type="journal article" date="2014" name="Front. Microbiol.">
        <title>High frequency of phylogenetically diverse reductive dehalogenase-homologous genes in deep subseafloor sedimentary metagenomes.</title>
        <authorList>
            <person name="Kawai M."/>
            <person name="Futagami T."/>
            <person name="Toyoda A."/>
            <person name="Takaki Y."/>
            <person name="Nishi S."/>
            <person name="Hori S."/>
            <person name="Arai W."/>
            <person name="Tsubouchi T."/>
            <person name="Morono Y."/>
            <person name="Uchiyama I."/>
            <person name="Ito T."/>
            <person name="Fujiyama A."/>
            <person name="Inagaki F."/>
            <person name="Takami H."/>
        </authorList>
    </citation>
    <scope>NUCLEOTIDE SEQUENCE</scope>
    <source>
        <strain evidence="2">Expedition CK06-06</strain>
    </source>
</reference>
<dbReference type="Pfam" id="PF12773">
    <property type="entry name" value="DZR"/>
    <property type="match status" value="1"/>
</dbReference>
<organism evidence="2">
    <name type="scientific">marine sediment metagenome</name>
    <dbReference type="NCBI Taxonomy" id="412755"/>
    <lineage>
        <taxon>unclassified sequences</taxon>
        <taxon>metagenomes</taxon>
        <taxon>ecological metagenomes</taxon>
    </lineage>
</organism>
<dbReference type="InterPro" id="IPR025874">
    <property type="entry name" value="DZR"/>
</dbReference>
<evidence type="ECO:0000259" key="1">
    <source>
        <dbReference type="Pfam" id="PF12773"/>
    </source>
</evidence>
<name>X1HPE4_9ZZZZ</name>
<feature type="domain" description="DZANK-type" evidence="1">
    <location>
        <begin position="133"/>
        <end position="191"/>
    </location>
</feature>